<feature type="active site" description="Charge relay system" evidence="5">
    <location>
        <position position="233"/>
    </location>
</feature>
<keyword evidence="4 5" id="KW-0720">Serine protease</keyword>
<feature type="signal peptide" evidence="7">
    <location>
        <begin position="1"/>
        <end position="31"/>
    </location>
</feature>
<dbReference type="InterPro" id="IPR015500">
    <property type="entry name" value="Peptidase_S8_subtilisin-rel"/>
</dbReference>
<feature type="chain" id="PRO_5046770020" description="SLH domain-containing protein" evidence="7">
    <location>
        <begin position="32"/>
        <end position="675"/>
    </location>
</feature>
<comment type="caution">
    <text evidence="9">The sequence shown here is derived from an EMBL/GenBank/DDBJ whole genome shotgun (WGS) entry which is preliminary data.</text>
</comment>
<evidence type="ECO:0000256" key="7">
    <source>
        <dbReference type="SAM" id="SignalP"/>
    </source>
</evidence>
<dbReference type="RefSeq" id="WP_229666329.1">
    <property type="nucleotide sequence ID" value="NZ_BAAAWV010000001.1"/>
</dbReference>
<dbReference type="PROSITE" id="PS00137">
    <property type="entry name" value="SUBTILASE_HIS"/>
    <property type="match status" value="1"/>
</dbReference>
<gene>
    <name evidence="9" type="ORF">GCM10011577_11210</name>
</gene>
<dbReference type="InterPro" id="IPR034176">
    <property type="entry name" value="Peptidases_S8_13"/>
</dbReference>
<organism evidence="9 10">
    <name type="scientific">Pseudarthrobacter polychromogenes</name>
    <dbReference type="NCBI Taxonomy" id="1676"/>
    <lineage>
        <taxon>Bacteria</taxon>
        <taxon>Bacillati</taxon>
        <taxon>Actinomycetota</taxon>
        <taxon>Actinomycetes</taxon>
        <taxon>Micrococcales</taxon>
        <taxon>Micrococcaceae</taxon>
        <taxon>Pseudarthrobacter</taxon>
    </lineage>
</organism>
<evidence type="ECO:0000256" key="5">
    <source>
        <dbReference type="PROSITE-ProRule" id="PRU01240"/>
    </source>
</evidence>
<dbReference type="EMBL" id="BMKU01000003">
    <property type="protein sequence ID" value="GGG90534.1"/>
    <property type="molecule type" value="Genomic_DNA"/>
</dbReference>
<protein>
    <recommendedName>
        <fullName evidence="8">SLH domain-containing protein</fullName>
    </recommendedName>
</protein>
<feature type="domain" description="SLH" evidence="8">
    <location>
        <begin position="619"/>
        <end position="675"/>
    </location>
</feature>
<dbReference type="SUPFAM" id="SSF52743">
    <property type="entry name" value="Subtilisin-like"/>
    <property type="match status" value="1"/>
</dbReference>
<evidence type="ECO:0000259" key="8">
    <source>
        <dbReference type="PROSITE" id="PS51272"/>
    </source>
</evidence>
<dbReference type="Proteomes" id="UP000596938">
    <property type="component" value="Unassembled WGS sequence"/>
</dbReference>
<proteinExistence type="inferred from homology"/>
<keyword evidence="10" id="KW-1185">Reference proteome</keyword>
<feature type="domain" description="SLH" evidence="8">
    <location>
        <begin position="550"/>
        <end position="616"/>
    </location>
</feature>
<keyword evidence="7" id="KW-0732">Signal</keyword>
<evidence type="ECO:0000256" key="2">
    <source>
        <dbReference type="ARBA" id="ARBA00022670"/>
    </source>
</evidence>
<dbReference type="InterPro" id="IPR036852">
    <property type="entry name" value="Peptidase_S8/S53_dom_sf"/>
</dbReference>
<evidence type="ECO:0000256" key="4">
    <source>
        <dbReference type="ARBA" id="ARBA00022825"/>
    </source>
</evidence>
<dbReference type="PRINTS" id="PR00723">
    <property type="entry name" value="SUBTILISIN"/>
</dbReference>
<dbReference type="InterPro" id="IPR000209">
    <property type="entry name" value="Peptidase_S8/S53_dom"/>
</dbReference>
<dbReference type="InterPro" id="IPR022398">
    <property type="entry name" value="Peptidase_S8_His-AS"/>
</dbReference>
<dbReference type="CDD" id="cd07496">
    <property type="entry name" value="Peptidases_S8_13"/>
    <property type="match status" value="1"/>
</dbReference>
<evidence type="ECO:0000256" key="6">
    <source>
        <dbReference type="RuleBase" id="RU003355"/>
    </source>
</evidence>
<dbReference type="PROSITE" id="PS51272">
    <property type="entry name" value="SLH"/>
    <property type="match status" value="3"/>
</dbReference>
<evidence type="ECO:0000256" key="1">
    <source>
        <dbReference type="ARBA" id="ARBA00011073"/>
    </source>
</evidence>
<comment type="similarity">
    <text evidence="1 5 6">Belongs to the peptidase S8 family.</text>
</comment>
<sequence>MTHHFRPFAAVAISLAAVLASTTLAALPAQADDHLDDIRRTPPRAAAPAVAPATDQFIVGIKGGPGIASEAAATSEAAGKAAGKLGIAARNIKGTAAGGQVVKTSRALPAAEAAAFLASLRSSPGVAYAEPDIIMYPSSVAPNDPWYPAQWNLWEETAGIRAPQAWEINRGEGAVVAVVDTGITSHSELNSRVLPGYDMVSDVETARDGNGRDANPQDEGDWCVGENPFSSWHGTHVAGTIAAVGNNNNGIIGVAPEAKLLPVRAIGACGGYASDVADSIIWAAGGQVAGTPVNPNPARVINVSVGGEEPMCSVTQQNAINFAHKAGAAVVVAAGNSGEDAAGTSPANCQNVITVAAADRDGGRASYSNYGNAVDVTAPGGDTSNQGDIPNPYAEGILSTSNFGSAGPEQEAYALLEGTSMAAPHIAGVAALLMSQKGSTYTPDMVEERLKATARPLPVACAEGCGAGVVDAATALTSAAYTPPSVSAFHDVSTGQQFYREMAWLAQRGISTGWVEDGRRLYRPLQSINRDAMAAFLYRMAGSPEYTAPAKSPFADVVTGQQFYKEMAWLAESGISKGWVEDGRRLYRPLQSISRDAMAAFLYRMAGSPDYTAPAGSPFADVVTGQQFYKEMAWLADKGISTGWVEEGRRLYRPLQAISRDAMAAFLFRLNIVME</sequence>
<dbReference type="InterPro" id="IPR023827">
    <property type="entry name" value="Peptidase_S8_Asp-AS"/>
</dbReference>
<dbReference type="PANTHER" id="PTHR43806:SF11">
    <property type="entry name" value="CEREVISIN-RELATED"/>
    <property type="match status" value="1"/>
</dbReference>
<dbReference type="PROSITE" id="PS00136">
    <property type="entry name" value="SUBTILASE_ASP"/>
    <property type="match status" value="1"/>
</dbReference>
<keyword evidence="2 5" id="KW-0645">Protease</keyword>
<dbReference type="Gene3D" id="3.40.50.200">
    <property type="entry name" value="Peptidase S8/S53 domain"/>
    <property type="match status" value="1"/>
</dbReference>
<evidence type="ECO:0000313" key="10">
    <source>
        <dbReference type="Proteomes" id="UP000596938"/>
    </source>
</evidence>
<feature type="domain" description="SLH" evidence="8">
    <location>
        <begin position="485"/>
        <end position="549"/>
    </location>
</feature>
<dbReference type="InterPro" id="IPR050131">
    <property type="entry name" value="Peptidase_S8_subtilisin-like"/>
</dbReference>
<accession>A0ABQ1XGA5</accession>
<keyword evidence="3 5" id="KW-0378">Hydrolase</keyword>
<name>A0ABQ1XGA5_9MICC</name>
<feature type="active site" description="Charge relay system" evidence="5">
    <location>
        <position position="180"/>
    </location>
</feature>
<dbReference type="Pfam" id="PF00395">
    <property type="entry name" value="SLH"/>
    <property type="match status" value="1"/>
</dbReference>
<dbReference type="PANTHER" id="PTHR43806">
    <property type="entry name" value="PEPTIDASE S8"/>
    <property type="match status" value="1"/>
</dbReference>
<evidence type="ECO:0000313" key="9">
    <source>
        <dbReference type="EMBL" id="GGG90534.1"/>
    </source>
</evidence>
<reference evidence="10" key="1">
    <citation type="journal article" date="2019" name="Int. J. Syst. Evol. Microbiol.">
        <title>The Global Catalogue of Microorganisms (GCM) 10K type strain sequencing project: providing services to taxonomists for standard genome sequencing and annotation.</title>
        <authorList>
            <consortium name="The Broad Institute Genomics Platform"/>
            <consortium name="The Broad Institute Genome Sequencing Center for Infectious Disease"/>
            <person name="Wu L."/>
            <person name="Ma J."/>
        </authorList>
    </citation>
    <scope>NUCLEOTIDE SEQUENCE [LARGE SCALE GENOMIC DNA]</scope>
    <source>
        <strain evidence="10">CGMCC 1.1927</strain>
    </source>
</reference>
<dbReference type="Pfam" id="PF00082">
    <property type="entry name" value="Peptidase_S8"/>
    <property type="match status" value="1"/>
</dbReference>
<evidence type="ECO:0000256" key="3">
    <source>
        <dbReference type="ARBA" id="ARBA00022801"/>
    </source>
</evidence>
<feature type="active site" description="Charge relay system" evidence="5">
    <location>
        <position position="420"/>
    </location>
</feature>
<dbReference type="InterPro" id="IPR023828">
    <property type="entry name" value="Peptidase_S8_Ser-AS"/>
</dbReference>
<dbReference type="InterPro" id="IPR001119">
    <property type="entry name" value="SLH_dom"/>
</dbReference>
<dbReference type="PROSITE" id="PS00138">
    <property type="entry name" value="SUBTILASE_SER"/>
    <property type="match status" value="1"/>
</dbReference>
<dbReference type="PROSITE" id="PS51892">
    <property type="entry name" value="SUBTILASE"/>
    <property type="match status" value="1"/>
</dbReference>